<organism evidence="2 3">
    <name type="scientific">Arsenicibacter rosenii</name>
    <dbReference type="NCBI Taxonomy" id="1750698"/>
    <lineage>
        <taxon>Bacteria</taxon>
        <taxon>Pseudomonadati</taxon>
        <taxon>Bacteroidota</taxon>
        <taxon>Cytophagia</taxon>
        <taxon>Cytophagales</taxon>
        <taxon>Spirosomataceae</taxon>
        <taxon>Arsenicibacter</taxon>
    </lineage>
</organism>
<dbReference type="PRINTS" id="PR00834">
    <property type="entry name" value="PROTEASES2C"/>
</dbReference>
<dbReference type="GO" id="GO:0006508">
    <property type="term" value="P:proteolysis"/>
    <property type="evidence" value="ECO:0007669"/>
    <property type="project" value="UniProtKB-KW"/>
</dbReference>
<reference evidence="2 3" key="1">
    <citation type="submission" date="2016-10" db="EMBL/GenBank/DDBJ databases">
        <title>Arsenicibacter rosenii gen. nov., sp. nov., an efficient arsenic-methylating bacterium isolated from an arsenic-contaminated paddy soil.</title>
        <authorList>
            <person name="Huang K."/>
        </authorList>
    </citation>
    <scope>NUCLEOTIDE SEQUENCE [LARGE SCALE GENOMIC DNA]</scope>
    <source>
        <strain evidence="2 3">SM-1</strain>
    </source>
</reference>
<dbReference type="InterPro" id="IPR043504">
    <property type="entry name" value="Peptidase_S1_PA_chymotrypsin"/>
</dbReference>
<evidence type="ECO:0000313" key="2">
    <source>
        <dbReference type="EMBL" id="OIN60342.1"/>
    </source>
</evidence>
<dbReference type="SUPFAM" id="SSF50494">
    <property type="entry name" value="Trypsin-like serine proteases"/>
    <property type="match status" value="1"/>
</dbReference>
<keyword evidence="1" id="KW-0812">Transmembrane</keyword>
<dbReference type="InterPro" id="IPR009003">
    <property type="entry name" value="Peptidase_S1_PA"/>
</dbReference>
<accession>A0A1S2VNI3</accession>
<feature type="transmembrane region" description="Helical" evidence="1">
    <location>
        <begin position="62"/>
        <end position="83"/>
    </location>
</feature>
<dbReference type="GO" id="GO:0004252">
    <property type="term" value="F:serine-type endopeptidase activity"/>
    <property type="evidence" value="ECO:0007669"/>
    <property type="project" value="InterPro"/>
</dbReference>
<dbReference type="PANTHER" id="PTHR43019">
    <property type="entry name" value="SERINE ENDOPROTEASE DEGS"/>
    <property type="match status" value="1"/>
</dbReference>
<name>A0A1S2VNI3_9BACT</name>
<protein>
    <submittedName>
        <fullName evidence="2">Serine protease</fullName>
    </submittedName>
</protein>
<proteinExistence type="predicted"/>
<dbReference type="Gene3D" id="2.40.10.10">
    <property type="entry name" value="Trypsin-like serine proteases"/>
    <property type="match status" value="2"/>
</dbReference>
<dbReference type="AlphaFoldDB" id="A0A1S2VNI3"/>
<keyword evidence="1" id="KW-1133">Transmembrane helix</keyword>
<dbReference type="Proteomes" id="UP000181790">
    <property type="component" value="Unassembled WGS sequence"/>
</dbReference>
<dbReference type="PANTHER" id="PTHR43019:SF23">
    <property type="entry name" value="PROTEASE DO-LIKE 5, CHLOROPLASTIC"/>
    <property type="match status" value="1"/>
</dbReference>
<keyword evidence="2" id="KW-0378">Hydrolase</keyword>
<comment type="caution">
    <text evidence="2">The sequence shown here is derived from an EMBL/GenBank/DDBJ whole genome shotgun (WGS) entry which is preliminary data.</text>
</comment>
<evidence type="ECO:0000256" key="1">
    <source>
        <dbReference type="SAM" id="Phobius"/>
    </source>
</evidence>
<gene>
    <name evidence="2" type="ORF">BLX24_05815</name>
</gene>
<evidence type="ECO:0000313" key="3">
    <source>
        <dbReference type="Proteomes" id="UP000181790"/>
    </source>
</evidence>
<dbReference type="InterPro" id="IPR001940">
    <property type="entry name" value="Peptidase_S1C"/>
</dbReference>
<dbReference type="OrthoDB" id="9766361at2"/>
<keyword evidence="2" id="KW-0645">Protease</keyword>
<keyword evidence="3" id="KW-1185">Reference proteome</keyword>
<dbReference type="Pfam" id="PF13365">
    <property type="entry name" value="Trypsin_2"/>
    <property type="match status" value="1"/>
</dbReference>
<dbReference type="RefSeq" id="WP_071502136.1">
    <property type="nucleotide sequence ID" value="NZ_MORL01000002.1"/>
</dbReference>
<dbReference type="EMBL" id="MORL01000002">
    <property type="protein sequence ID" value="OIN60342.1"/>
    <property type="molecule type" value="Genomic_DNA"/>
</dbReference>
<keyword evidence="1" id="KW-0472">Membrane</keyword>
<sequence length="334" mass="37662">MEEDQDIEKALEQYRRRVDLRKKLDQIHASMDMDAIQNNLQWQQQKRPTLIRQLWQAHKPTLAIAASVALVTTFATLFTVWQYRSTHQQQAQYSMLRRDVQAIKQSQNQILSSLSARRRAAFNSTPARVAGTSFLVAPNGYLVTNNHIVQGADSVYVQDHKGDVYKARIVYTNRGYDLAILQIQSDSSYKPLPSLPYSFEPRTSDLGERVFTLGYPRDEIVYDEGYLSSRTGFRNDSSAYQVAISVNPGNSGGPLLDEKGNVIGVISGKQISTEGASFAIKTDYLFRAIGDIPGDSLKGASLKLNRKNTLAKLPRKQQIKKVQECVYLVKVFKH</sequence>